<evidence type="ECO:0000313" key="2">
    <source>
        <dbReference type="Proteomes" id="UP000308600"/>
    </source>
</evidence>
<proteinExistence type="predicted"/>
<reference evidence="1 2" key="1">
    <citation type="journal article" date="2019" name="Nat. Ecol. Evol.">
        <title>Megaphylogeny resolves global patterns of mushroom evolution.</title>
        <authorList>
            <person name="Varga T."/>
            <person name="Krizsan K."/>
            <person name="Foldi C."/>
            <person name="Dima B."/>
            <person name="Sanchez-Garcia M."/>
            <person name="Sanchez-Ramirez S."/>
            <person name="Szollosi G.J."/>
            <person name="Szarkandi J.G."/>
            <person name="Papp V."/>
            <person name="Albert L."/>
            <person name="Andreopoulos W."/>
            <person name="Angelini C."/>
            <person name="Antonin V."/>
            <person name="Barry K.W."/>
            <person name="Bougher N.L."/>
            <person name="Buchanan P."/>
            <person name="Buyck B."/>
            <person name="Bense V."/>
            <person name="Catcheside P."/>
            <person name="Chovatia M."/>
            <person name="Cooper J."/>
            <person name="Damon W."/>
            <person name="Desjardin D."/>
            <person name="Finy P."/>
            <person name="Geml J."/>
            <person name="Haridas S."/>
            <person name="Hughes K."/>
            <person name="Justo A."/>
            <person name="Karasinski D."/>
            <person name="Kautmanova I."/>
            <person name="Kiss B."/>
            <person name="Kocsube S."/>
            <person name="Kotiranta H."/>
            <person name="LaButti K.M."/>
            <person name="Lechner B.E."/>
            <person name="Liimatainen K."/>
            <person name="Lipzen A."/>
            <person name="Lukacs Z."/>
            <person name="Mihaltcheva S."/>
            <person name="Morgado L.N."/>
            <person name="Niskanen T."/>
            <person name="Noordeloos M.E."/>
            <person name="Ohm R.A."/>
            <person name="Ortiz-Santana B."/>
            <person name="Ovrebo C."/>
            <person name="Racz N."/>
            <person name="Riley R."/>
            <person name="Savchenko A."/>
            <person name="Shiryaev A."/>
            <person name="Soop K."/>
            <person name="Spirin V."/>
            <person name="Szebenyi C."/>
            <person name="Tomsovsky M."/>
            <person name="Tulloss R.E."/>
            <person name="Uehling J."/>
            <person name="Grigoriev I.V."/>
            <person name="Vagvolgyi C."/>
            <person name="Papp T."/>
            <person name="Martin F.M."/>
            <person name="Miettinen O."/>
            <person name="Hibbett D.S."/>
            <person name="Nagy L.G."/>
        </authorList>
    </citation>
    <scope>NUCLEOTIDE SEQUENCE [LARGE SCALE GENOMIC DNA]</scope>
    <source>
        <strain evidence="1 2">NL-1719</strain>
    </source>
</reference>
<dbReference type="EMBL" id="ML208396">
    <property type="protein sequence ID" value="TFK66697.1"/>
    <property type="molecule type" value="Genomic_DNA"/>
</dbReference>
<protein>
    <submittedName>
        <fullName evidence="1">Uncharacterized protein</fullName>
    </submittedName>
</protein>
<keyword evidence="2" id="KW-1185">Reference proteome</keyword>
<gene>
    <name evidence="1" type="ORF">BDN72DRAFT_843855</name>
</gene>
<accession>A0ACD3AP58</accession>
<organism evidence="1 2">
    <name type="scientific">Pluteus cervinus</name>
    <dbReference type="NCBI Taxonomy" id="181527"/>
    <lineage>
        <taxon>Eukaryota</taxon>
        <taxon>Fungi</taxon>
        <taxon>Dikarya</taxon>
        <taxon>Basidiomycota</taxon>
        <taxon>Agaricomycotina</taxon>
        <taxon>Agaricomycetes</taxon>
        <taxon>Agaricomycetidae</taxon>
        <taxon>Agaricales</taxon>
        <taxon>Pluteineae</taxon>
        <taxon>Pluteaceae</taxon>
        <taxon>Pluteus</taxon>
    </lineage>
</organism>
<dbReference type="Proteomes" id="UP000308600">
    <property type="component" value="Unassembled WGS sequence"/>
</dbReference>
<name>A0ACD3AP58_9AGAR</name>
<sequence length="588" mass="65558">MAELLEPAVQDTATYQALHNDLIFTHICELVKAEEGYLNWHGLALKLLSSLSRTCKAFSHIALKTIWRDLESLFPLVQTMPSDCWEIIHSRDENATVDHIHTLRFTRPITAGDCERFRFYAPFVRTILNHGRNGRAGDLLVDPNVFHFLGVVYRHQFENGPLLPSLDELIWCINDDLVFPHFIMLLNPNLGKISISLDGDLNLRLYFLNDLIAMCPQLQSITIHSGEDLARIAGISPIFCLLPKLQSLSVEAVSTDTYIRLSKHQELAKFSLDSLDLIDWDVVDTKLQGVPAFPSLRDLEVDGTTGTQFHRLLQTTSSSLQSINVKLFDFHTGPLYGRLLAAMKDCCSSTLQKVHLLSYGSEENDFTPGGDPLIPDHLAPLLAFPNLTYLSIRPTSDVQVDENWIHKIAESVPNIRTFFLLSHNSDPGITDPPRLSIDCLVHFALNCPHLEVLGLAFDARGAVLSEKASRRPTLHPTRLNALYVGHSRVGDPYTVAAIFSDWFPMIYHIRAGPVGGGSREGLALRGLQQSWREVEDAIPMVMRIRNQERRGLIERLLGNPNGGANADGEDRTASGLNGALDGAMEVDD</sequence>
<evidence type="ECO:0000313" key="1">
    <source>
        <dbReference type="EMBL" id="TFK66697.1"/>
    </source>
</evidence>